<keyword evidence="2" id="KW-0472">Membrane</keyword>
<proteinExistence type="predicted"/>
<dbReference type="Proteomes" id="UP000005940">
    <property type="component" value="Chromosome"/>
</dbReference>
<keyword evidence="4" id="KW-1185">Reference proteome</keyword>
<dbReference type="InterPro" id="IPR047724">
    <property type="entry name" value="Streptophobe"/>
</dbReference>
<protein>
    <recommendedName>
        <fullName evidence="5">Integral membrane protein</fullName>
    </recommendedName>
</protein>
<name>A0A7G3UJ83_STRT9</name>
<dbReference type="NCBIfam" id="NF038391">
    <property type="entry name" value="streptophobe"/>
    <property type="match status" value="1"/>
</dbReference>
<evidence type="ECO:0000256" key="1">
    <source>
        <dbReference type="SAM" id="MobiDB-lite"/>
    </source>
</evidence>
<evidence type="ECO:0008006" key="5">
    <source>
        <dbReference type="Google" id="ProtNLM"/>
    </source>
</evidence>
<feature type="compositionally biased region" description="Low complexity" evidence="1">
    <location>
        <begin position="463"/>
        <end position="472"/>
    </location>
</feature>
<organism evidence="3 4">
    <name type="scientific">Streptomyces tsukubensis (strain DSM 42081 / NBRC 108919 / NRRL 18488 / 9993)</name>
    <dbReference type="NCBI Taxonomy" id="1114943"/>
    <lineage>
        <taxon>Bacteria</taxon>
        <taxon>Bacillati</taxon>
        <taxon>Actinomycetota</taxon>
        <taxon>Actinomycetes</taxon>
        <taxon>Kitasatosporales</taxon>
        <taxon>Streptomycetaceae</taxon>
        <taxon>Streptomyces</taxon>
    </lineage>
</organism>
<feature type="region of interest" description="Disordered" evidence="1">
    <location>
        <begin position="446"/>
        <end position="509"/>
    </location>
</feature>
<evidence type="ECO:0000313" key="3">
    <source>
        <dbReference type="EMBL" id="QKM70416.1"/>
    </source>
</evidence>
<feature type="transmembrane region" description="Helical" evidence="2">
    <location>
        <begin position="194"/>
        <end position="216"/>
    </location>
</feature>
<gene>
    <name evidence="3" type="ORF">STSU_028075</name>
</gene>
<sequence length="509" mass="49799">MPWGDVLLTSVAAVSWAYVGMGAVAALGLHLLEADAHGRLGPLTAAVVVLAVGGTVRPSGDVSAFGLEGGQARTAVDLAPLGVGLAGALLLAYVFLRSLRRAGTGVGASELAVRAGAVVLLFAGVTAGLAWAGRDAVTFDGQGISGDGGGDGGIRVPGLGSVDVDDLIGGGGGLRDGLADLVGARASVGFRVDAVPSVLGALLWAAGVLAIALLVGRCPLPGVLGRIHRQVRPAASALVSVALAAVAAGWAAAAYAAVGDEHPRLIAGSTLLGAPNGVWTGVPLGLFVPFDGRAEGALAEAALPDPLGELLRLAADEPVTVARLAGLDGRVWLLAVGAAVLMLHAGVLAAARTPIGAGGAAGFAVRCAVRLGALTALALPLLVWLTRVSVGASLSVLGFDAFGAGIELAGRTGRAAALGALWGAGAGCAGALLVYGAWHRGRGRLTGEPVPVPSGGGTGPEGPGAAPDAAGPGRYGPGAGTPGPYDPAPPYRPPNPGTNPYLRRPPDPR</sequence>
<dbReference type="EMBL" id="CP029159">
    <property type="protein sequence ID" value="QKM70416.1"/>
    <property type="molecule type" value="Genomic_DNA"/>
</dbReference>
<feature type="transmembrane region" description="Helical" evidence="2">
    <location>
        <begin position="40"/>
        <end position="58"/>
    </location>
</feature>
<feature type="transmembrane region" description="Helical" evidence="2">
    <location>
        <begin position="331"/>
        <end position="351"/>
    </location>
</feature>
<keyword evidence="2" id="KW-1133">Transmembrane helix</keyword>
<accession>A0A7G3UJ83</accession>
<feature type="compositionally biased region" description="Pro residues" evidence="1">
    <location>
        <begin position="484"/>
        <end position="497"/>
    </location>
</feature>
<keyword evidence="2" id="KW-0812">Transmembrane</keyword>
<feature type="transmembrane region" description="Helical" evidence="2">
    <location>
        <begin position="237"/>
        <end position="258"/>
    </location>
</feature>
<feature type="transmembrane region" description="Helical" evidence="2">
    <location>
        <begin position="363"/>
        <end position="385"/>
    </location>
</feature>
<evidence type="ECO:0000256" key="2">
    <source>
        <dbReference type="SAM" id="Phobius"/>
    </source>
</evidence>
<feature type="transmembrane region" description="Helical" evidence="2">
    <location>
        <begin position="78"/>
        <end position="99"/>
    </location>
</feature>
<feature type="transmembrane region" description="Helical" evidence="2">
    <location>
        <begin position="111"/>
        <end position="132"/>
    </location>
</feature>
<feature type="transmembrane region" description="Helical" evidence="2">
    <location>
        <begin position="6"/>
        <end position="28"/>
    </location>
</feature>
<dbReference type="AlphaFoldDB" id="A0A7G3UJ83"/>
<dbReference type="RefSeq" id="WP_233169026.1">
    <property type="nucleotide sequence ID" value="NZ_CP029159.1"/>
</dbReference>
<evidence type="ECO:0000313" key="4">
    <source>
        <dbReference type="Proteomes" id="UP000005940"/>
    </source>
</evidence>
<feature type="transmembrane region" description="Helical" evidence="2">
    <location>
        <begin position="415"/>
        <end position="438"/>
    </location>
</feature>
<reference evidence="3 4" key="1">
    <citation type="journal article" date="2012" name="J. Bacteriol.">
        <title>Draft genome of Streptomyces tsukubaensis NRRL 18488, the producer of the clinically important immunosuppressant tacrolimus (FK506).</title>
        <authorList>
            <person name="Barreiro C."/>
            <person name="Prieto C."/>
            <person name="Sola-Landa A."/>
            <person name="Solera E."/>
            <person name="Martinez-Castro M."/>
            <person name="Perez-Redondo R."/>
            <person name="Garcia-Estrada C."/>
            <person name="Aparicio J.F."/>
            <person name="Fernandez-Martinez L.T."/>
            <person name="Santos-Aberturas J."/>
            <person name="Salehi-Najafabadi Z."/>
            <person name="Rodriguez-Garcia A."/>
            <person name="Tauch A."/>
            <person name="Martin J.F."/>
        </authorList>
    </citation>
    <scope>NUCLEOTIDE SEQUENCE [LARGE SCALE GENOMIC DNA]</scope>
    <source>
        <strain evidence="4">DSM 42081 / NBRC 108919 / NRRL 18488 / 9993</strain>
    </source>
</reference>